<name>A0AA39U1D2_9PEZI</name>
<feature type="region of interest" description="Disordered" evidence="1">
    <location>
        <begin position="18"/>
        <end position="44"/>
    </location>
</feature>
<comment type="caution">
    <text evidence="3">The sequence shown here is derived from an EMBL/GenBank/DDBJ whole genome shotgun (WGS) entry which is preliminary data.</text>
</comment>
<sequence length="227" mass="24970">MYAKTWPKARWFTNSSHCKNKKRHERGDNRRLTRRGRADQSSSRLVEKHPLLVDVLTTETRQHILSKDPGLTALTFGLFCFALCYGLWTIMRPVVLVGSLRSIVVSTRSETRGSESRQFPSGVGSLFSRLVGIRLTKPCPDSAEDDICCCTASTPPPPPSSQVSLSMGVQVRAPYYVRSSEPLKQCGFQPVSVPSDGTCLSMAALQLWGSLIVPSIGKCTPAFLPLV</sequence>
<dbReference type="EMBL" id="JAULSR010000012">
    <property type="protein sequence ID" value="KAK0609755.1"/>
    <property type="molecule type" value="Genomic_DNA"/>
</dbReference>
<evidence type="ECO:0000313" key="4">
    <source>
        <dbReference type="Proteomes" id="UP001174934"/>
    </source>
</evidence>
<evidence type="ECO:0000313" key="3">
    <source>
        <dbReference type="EMBL" id="KAK0609755.1"/>
    </source>
</evidence>
<feature type="transmembrane region" description="Helical" evidence="2">
    <location>
        <begin position="71"/>
        <end position="91"/>
    </location>
</feature>
<reference evidence="3" key="1">
    <citation type="submission" date="2023-06" db="EMBL/GenBank/DDBJ databases">
        <title>Genome-scale phylogeny and comparative genomics of the fungal order Sordariales.</title>
        <authorList>
            <consortium name="Lawrence Berkeley National Laboratory"/>
            <person name="Hensen N."/>
            <person name="Bonometti L."/>
            <person name="Westerberg I."/>
            <person name="Brannstrom I.O."/>
            <person name="Guillou S."/>
            <person name="Cros-Aarteil S."/>
            <person name="Calhoun S."/>
            <person name="Haridas S."/>
            <person name="Kuo A."/>
            <person name="Mondo S."/>
            <person name="Pangilinan J."/>
            <person name="Riley R."/>
            <person name="LaButti K."/>
            <person name="Andreopoulos B."/>
            <person name="Lipzen A."/>
            <person name="Chen C."/>
            <person name="Yanf M."/>
            <person name="Daum C."/>
            <person name="Ng V."/>
            <person name="Clum A."/>
            <person name="Steindorff A."/>
            <person name="Ohm R."/>
            <person name="Martin F."/>
            <person name="Silar P."/>
            <person name="Natvig D."/>
            <person name="Lalanne C."/>
            <person name="Gautier V."/>
            <person name="Ament-velasquez S.L."/>
            <person name="Kruys A."/>
            <person name="Hutchinson M.I."/>
            <person name="Powell A.J."/>
            <person name="Barry K."/>
            <person name="Miller A.N."/>
            <person name="Grigoriev I.V."/>
            <person name="Debuchy R."/>
            <person name="Gladieux P."/>
            <person name="Thoren M.H."/>
            <person name="Johannesson H."/>
        </authorList>
    </citation>
    <scope>NUCLEOTIDE SEQUENCE</scope>
    <source>
        <strain evidence="3">SMH3391-2</strain>
    </source>
</reference>
<protein>
    <submittedName>
        <fullName evidence="3">Uncharacterized protein</fullName>
    </submittedName>
</protein>
<accession>A0AA39U1D2</accession>
<dbReference type="AlphaFoldDB" id="A0AA39U1D2"/>
<keyword evidence="2" id="KW-1133">Transmembrane helix</keyword>
<keyword evidence="2" id="KW-0812">Transmembrane</keyword>
<evidence type="ECO:0000256" key="1">
    <source>
        <dbReference type="SAM" id="MobiDB-lite"/>
    </source>
</evidence>
<dbReference type="Proteomes" id="UP001174934">
    <property type="component" value="Unassembled WGS sequence"/>
</dbReference>
<evidence type="ECO:0000256" key="2">
    <source>
        <dbReference type="SAM" id="Phobius"/>
    </source>
</evidence>
<keyword evidence="2" id="KW-0472">Membrane</keyword>
<gene>
    <name evidence="3" type="ORF">B0T17DRAFT_512587</name>
</gene>
<keyword evidence="4" id="KW-1185">Reference proteome</keyword>
<proteinExistence type="predicted"/>
<organism evidence="3 4">
    <name type="scientific">Bombardia bombarda</name>
    <dbReference type="NCBI Taxonomy" id="252184"/>
    <lineage>
        <taxon>Eukaryota</taxon>
        <taxon>Fungi</taxon>
        <taxon>Dikarya</taxon>
        <taxon>Ascomycota</taxon>
        <taxon>Pezizomycotina</taxon>
        <taxon>Sordariomycetes</taxon>
        <taxon>Sordariomycetidae</taxon>
        <taxon>Sordariales</taxon>
        <taxon>Lasiosphaeriaceae</taxon>
        <taxon>Bombardia</taxon>
    </lineage>
</organism>